<feature type="compositionally biased region" description="Low complexity" evidence="2">
    <location>
        <begin position="147"/>
        <end position="172"/>
    </location>
</feature>
<keyword evidence="4" id="KW-1185">Reference proteome</keyword>
<dbReference type="OrthoDB" id="1937111at2759"/>
<accession>A0A8T2RRV8</accession>
<dbReference type="Proteomes" id="UP000825935">
    <property type="component" value="Chromosome 25"/>
</dbReference>
<sequence>MKKAHHFESGGGTSWLLSGGKGGGGGGGGADVGTLHASDDGWHRMRVSHGSAERSPRSDHGFSPRNSARGRSLDMDLRNAPSYHAAIMRLLPSSVRRAITQRHPATGDLDHCPSDPLHPPHPQRECLCDKDRKHYRKDWLPKHTKGPPCSTLSSSPLAPLSSPSSLPSPRRSTHLLCASTSLAEANHSFKSGTVYLEVKLAELLSKHKREFTAHPVPDARCLRVCWQLLGELSKMKTPFAQTFSTIFKELNKSIHSPYVAALGDNTKSAFYCVPYFELINKLGHRKTEIENERKDMEIRVLECQDEIGHVAKEIQVSHEKLLAAEDVGRGMEEKLSTILDDLEGIINQVRTLQEEVSNLKSKMQNARVEECKAREVQYEQMVRKEQYAKLEENYNSMLQDLQEAQAALDTARHEAIESVPKEELGDAKMKVNELQKILSELQAKADDQIATSGELTPRPAWGDLLPSTGHDYSEKHTAELLVDICKHNVYLTHNISQLHEDCSIAQASVFEVPLKKGLPKNRGMDDVSESKGTPRSEAKRIINENKKSQEASRSSTKSKKK</sequence>
<gene>
    <name evidence="3" type="ORF">KP509_25G075500</name>
</gene>
<evidence type="ECO:0000256" key="1">
    <source>
        <dbReference type="SAM" id="Coils"/>
    </source>
</evidence>
<comment type="caution">
    <text evidence="3">The sequence shown here is derived from an EMBL/GenBank/DDBJ whole genome shotgun (WGS) entry which is preliminary data.</text>
</comment>
<evidence type="ECO:0000313" key="3">
    <source>
        <dbReference type="EMBL" id="KAH7299162.1"/>
    </source>
</evidence>
<feature type="compositionally biased region" description="Gly residues" evidence="2">
    <location>
        <begin position="9"/>
        <end position="31"/>
    </location>
</feature>
<evidence type="ECO:0000256" key="2">
    <source>
        <dbReference type="SAM" id="MobiDB-lite"/>
    </source>
</evidence>
<feature type="compositionally biased region" description="Basic and acidic residues" evidence="2">
    <location>
        <begin position="522"/>
        <end position="550"/>
    </location>
</feature>
<proteinExistence type="predicted"/>
<feature type="region of interest" description="Disordered" evidence="2">
    <location>
        <begin position="1"/>
        <end position="74"/>
    </location>
</feature>
<feature type="compositionally biased region" description="Basic and acidic residues" evidence="2">
    <location>
        <begin position="51"/>
        <end position="62"/>
    </location>
</feature>
<feature type="coiled-coil region" evidence="1">
    <location>
        <begin position="279"/>
        <end position="306"/>
    </location>
</feature>
<dbReference type="AlphaFoldDB" id="A0A8T2RRV8"/>
<feature type="region of interest" description="Disordered" evidence="2">
    <location>
        <begin position="516"/>
        <end position="561"/>
    </location>
</feature>
<dbReference type="EMBL" id="CM035430">
    <property type="protein sequence ID" value="KAH7299162.1"/>
    <property type="molecule type" value="Genomic_DNA"/>
</dbReference>
<reference evidence="3" key="1">
    <citation type="submission" date="2021-08" db="EMBL/GenBank/DDBJ databases">
        <title>WGS assembly of Ceratopteris richardii.</title>
        <authorList>
            <person name="Marchant D.B."/>
            <person name="Chen G."/>
            <person name="Jenkins J."/>
            <person name="Shu S."/>
            <person name="Leebens-Mack J."/>
            <person name="Grimwood J."/>
            <person name="Schmutz J."/>
            <person name="Soltis P."/>
            <person name="Soltis D."/>
            <person name="Chen Z.-H."/>
        </authorList>
    </citation>
    <scope>NUCLEOTIDE SEQUENCE</scope>
    <source>
        <strain evidence="3">Whitten #5841</strain>
        <tissue evidence="3">Leaf</tissue>
    </source>
</reference>
<organism evidence="3 4">
    <name type="scientific">Ceratopteris richardii</name>
    <name type="common">Triangle waterfern</name>
    <dbReference type="NCBI Taxonomy" id="49495"/>
    <lineage>
        <taxon>Eukaryota</taxon>
        <taxon>Viridiplantae</taxon>
        <taxon>Streptophyta</taxon>
        <taxon>Embryophyta</taxon>
        <taxon>Tracheophyta</taxon>
        <taxon>Polypodiopsida</taxon>
        <taxon>Polypodiidae</taxon>
        <taxon>Polypodiales</taxon>
        <taxon>Pteridineae</taxon>
        <taxon>Pteridaceae</taxon>
        <taxon>Parkerioideae</taxon>
        <taxon>Ceratopteris</taxon>
    </lineage>
</organism>
<feature type="region of interest" description="Disordered" evidence="2">
    <location>
        <begin position="139"/>
        <end position="172"/>
    </location>
</feature>
<name>A0A8T2RRV8_CERRI</name>
<dbReference type="OMA" id="KHYRKDW"/>
<keyword evidence="1" id="KW-0175">Coiled coil</keyword>
<evidence type="ECO:0000313" key="4">
    <source>
        <dbReference type="Proteomes" id="UP000825935"/>
    </source>
</evidence>
<feature type="coiled-coil region" evidence="1">
    <location>
        <begin position="342"/>
        <end position="451"/>
    </location>
</feature>
<protein>
    <submittedName>
        <fullName evidence="3">Uncharacterized protein</fullName>
    </submittedName>
</protein>